<reference evidence="1" key="2">
    <citation type="submission" date="2025-09" db="UniProtKB">
        <authorList>
            <consortium name="EnsemblPlants"/>
        </authorList>
    </citation>
    <scope>IDENTIFICATION</scope>
</reference>
<dbReference type="Proteomes" id="UP001732700">
    <property type="component" value="Chromosome 6C"/>
</dbReference>
<sequence>MARKVDAPIGMRNNGKHYYAMYRTMFEIDTKYVPIKLMGEGAYGTVCASINQETNEKVAIKKINNVFDNRKDALRMFREIKLLRYLRHENVIFLNDIMMPVRRRSFKDVYLVTELMDTDLQQIINSSQPLSNEHCQYFVFQILRWLKHLHSAGILHRDLKPENILVNTNSDLKICDFGLARTNDTKGQRMTEYVVTRPYRAPELLLGCDNYGASIDVWSASCIFAELLGRKPIFPGTNCLSQLKLIVSVLGTMDDGDLRFIDRSRAGNYIKSLPCSPGIPLSSMYPQVHPLAIDLLQKMLVFDPSERISVTEALEHPYMSALYDPSANPPAQVPVDLDIDENISVDMIREMLCQEMLQYRQRPSKWRIFNKYRRSPSGNEVFC</sequence>
<reference evidence="1" key="1">
    <citation type="submission" date="2021-05" db="EMBL/GenBank/DDBJ databases">
        <authorList>
            <person name="Scholz U."/>
            <person name="Mascher M."/>
            <person name="Fiebig A."/>
        </authorList>
    </citation>
    <scope>NUCLEOTIDE SEQUENCE [LARGE SCALE GENOMIC DNA]</scope>
</reference>
<protein>
    <submittedName>
        <fullName evidence="1">Uncharacterized protein</fullName>
    </submittedName>
</protein>
<keyword evidence="2" id="KW-1185">Reference proteome</keyword>
<proteinExistence type="predicted"/>
<evidence type="ECO:0000313" key="1">
    <source>
        <dbReference type="EnsemblPlants" id="AVESA.00010b.r2.6CG1140310.1.CDS"/>
    </source>
</evidence>
<name>A0ACD5ZBP3_AVESA</name>
<evidence type="ECO:0000313" key="2">
    <source>
        <dbReference type="Proteomes" id="UP001732700"/>
    </source>
</evidence>
<accession>A0ACD5ZBP3</accession>
<dbReference type="EnsemblPlants" id="AVESA.00010b.r2.6CG1140310.1">
    <property type="protein sequence ID" value="AVESA.00010b.r2.6CG1140310.1.CDS"/>
    <property type="gene ID" value="AVESA.00010b.r2.6CG1140310"/>
</dbReference>
<organism evidence="1 2">
    <name type="scientific">Avena sativa</name>
    <name type="common">Oat</name>
    <dbReference type="NCBI Taxonomy" id="4498"/>
    <lineage>
        <taxon>Eukaryota</taxon>
        <taxon>Viridiplantae</taxon>
        <taxon>Streptophyta</taxon>
        <taxon>Embryophyta</taxon>
        <taxon>Tracheophyta</taxon>
        <taxon>Spermatophyta</taxon>
        <taxon>Magnoliopsida</taxon>
        <taxon>Liliopsida</taxon>
        <taxon>Poales</taxon>
        <taxon>Poaceae</taxon>
        <taxon>BOP clade</taxon>
        <taxon>Pooideae</taxon>
        <taxon>Poodae</taxon>
        <taxon>Poeae</taxon>
        <taxon>Poeae Chloroplast Group 1 (Aveneae type)</taxon>
        <taxon>Aveninae</taxon>
        <taxon>Avena</taxon>
    </lineage>
</organism>